<dbReference type="GO" id="GO:0005829">
    <property type="term" value="C:cytosol"/>
    <property type="evidence" value="ECO:0007669"/>
    <property type="project" value="TreeGrafter"/>
</dbReference>
<dbReference type="NCBIfam" id="TIGR01536">
    <property type="entry name" value="asn_synth_AEB"/>
    <property type="match status" value="1"/>
</dbReference>
<feature type="active site" description="For GATase activity" evidence="9">
    <location>
        <position position="2"/>
    </location>
</feature>
<keyword evidence="4 10" id="KW-0547">Nucleotide-binding</keyword>
<evidence type="ECO:0000256" key="2">
    <source>
        <dbReference type="ARBA" id="ARBA00005752"/>
    </source>
</evidence>
<evidence type="ECO:0000259" key="12">
    <source>
        <dbReference type="PROSITE" id="PS51278"/>
    </source>
</evidence>
<proteinExistence type="inferred from homology"/>
<evidence type="ECO:0000256" key="10">
    <source>
        <dbReference type="PIRSR" id="PIRSR001589-2"/>
    </source>
</evidence>
<dbReference type="CDD" id="cd00712">
    <property type="entry name" value="AsnB"/>
    <property type="match status" value="1"/>
</dbReference>
<feature type="binding site" evidence="10">
    <location>
        <position position="102"/>
    </location>
    <ligand>
        <name>L-glutamine</name>
        <dbReference type="ChEBI" id="CHEBI:58359"/>
    </ligand>
</feature>
<dbReference type="AlphaFoldDB" id="A0A345HMN2"/>
<feature type="domain" description="Glutamine amidotransferase type-2" evidence="12">
    <location>
        <begin position="2"/>
        <end position="214"/>
    </location>
</feature>
<dbReference type="RefSeq" id="WP_114659321.1">
    <property type="nucleotide sequence ID" value="NZ_CP031194.1"/>
</dbReference>
<evidence type="ECO:0000256" key="11">
    <source>
        <dbReference type="PIRSR" id="PIRSR001589-3"/>
    </source>
</evidence>
<keyword evidence="6 9" id="KW-0061">Asparagine biosynthesis</keyword>
<dbReference type="CDD" id="cd01991">
    <property type="entry name" value="Asn_synthase_B_C"/>
    <property type="match status" value="1"/>
</dbReference>
<keyword evidence="14" id="KW-1185">Reference proteome</keyword>
<feature type="binding site" evidence="10">
    <location>
        <position position="291"/>
    </location>
    <ligand>
        <name>ATP</name>
        <dbReference type="ChEBI" id="CHEBI:30616"/>
    </ligand>
</feature>
<evidence type="ECO:0000256" key="8">
    <source>
        <dbReference type="ARBA" id="ARBA00048741"/>
    </source>
</evidence>
<sequence length="613" mass="68705">MCGITGWVSYDRDLRSASTTVDAMTETMSCRGPDDRGTWISGPVALGHRRLAIIDLPGGRQPMTLDTPEGTLALVYSGETYNFTELRRELVSKGHRFTTDSDTEVVLQGYLRWGEEVAERLNGMYAFAIWDGRRQQLVMIRDRMGIKPFSYYPTPDGVLFGSEPKAILANPLARARVGLDGLRELFAFVKTPGHGVWEGMYEVEPGTVVTVDRAGARRRVYWSLETRPHTDDLDTTVRRVRTLLDDIVRRQMVADVPVCTLLSGGLDSSAMTAIAARQLAESGETVRSFSVDFAGRTENFVADAFRTTPDAPFVHDVARAAATDHQDIVLDSVALADPEVRARMIRARDLPMGLGDMDSSLYLLFKAIRQRSTVALSGESADEVFGGYLQFFDERARKADTYPWLVDFEEHFGDDAGVLRPEVNRAIDLPVFIRDSYATAVAGIARLPGESDFEYRMRTICHLHLTRFVRVLLDRKDRASMAVGLEVRVPFCDHRLVEYVYNTPWSFKSFDGREKSLLREATADVLPRSVYDRVKSPYPSTQDPRYAVALQEQTRDLLARPSHPVFGLVDAAKVALLADSRTPRSTTASRRGMERTLDLALWMDLYGPEVSFT</sequence>
<dbReference type="PROSITE" id="PS51278">
    <property type="entry name" value="GATASE_TYPE_2"/>
    <property type="match status" value="1"/>
</dbReference>
<name>A0A345HMN2_9ACTN</name>
<dbReference type="InterPro" id="IPR017932">
    <property type="entry name" value="GATase_2_dom"/>
</dbReference>
<comment type="pathway">
    <text evidence="1">Amino-acid biosynthesis; L-asparagine biosynthesis; L-asparagine from L-aspartate (L-Gln route): step 1/1.</text>
</comment>
<evidence type="ECO:0000256" key="7">
    <source>
        <dbReference type="ARBA" id="ARBA00022962"/>
    </source>
</evidence>
<reference evidence="14" key="1">
    <citation type="submission" date="2018-07" db="EMBL/GenBank/DDBJ databases">
        <authorList>
            <person name="Zhao J."/>
        </authorList>
    </citation>
    <scope>NUCLEOTIDE SEQUENCE [LARGE SCALE GENOMIC DNA]</scope>
    <source>
        <strain evidence="14">GSSD-12</strain>
    </source>
</reference>
<evidence type="ECO:0000256" key="5">
    <source>
        <dbReference type="ARBA" id="ARBA00022840"/>
    </source>
</evidence>
<dbReference type="SUPFAM" id="SSF56235">
    <property type="entry name" value="N-terminal nucleophile aminohydrolases (Ntn hydrolases)"/>
    <property type="match status" value="1"/>
</dbReference>
<dbReference type="GO" id="GO:0004066">
    <property type="term" value="F:asparagine synthase (glutamine-hydrolyzing) activity"/>
    <property type="evidence" value="ECO:0007669"/>
    <property type="project" value="UniProtKB-EC"/>
</dbReference>
<comment type="catalytic activity">
    <reaction evidence="8">
        <text>L-aspartate + L-glutamine + ATP + H2O = L-asparagine + L-glutamate + AMP + diphosphate + H(+)</text>
        <dbReference type="Rhea" id="RHEA:12228"/>
        <dbReference type="ChEBI" id="CHEBI:15377"/>
        <dbReference type="ChEBI" id="CHEBI:15378"/>
        <dbReference type="ChEBI" id="CHEBI:29985"/>
        <dbReference type="ChEBI" id="CHEBI:29991"/>
        <dbReference type="ChEBI" id="CHEBI:30616"/>
        <dbReference type="ChEBI" id="CHEBI:33019"/>
        <dbReference type="ChEBI" id="CHEBI:58048"/>
        <dbReference type="ChEBI" id="CHEBI:58359"/>
        <dbReference type="ChEBI" id="CHEBI:456215"/>
        <dbReference type="EC" id="6.3.5.4"/>
    </reaction>
</comment>
<dbReference type="InterPro" id="IPR001962">
    <property type="entry name" value="Asn_synthase"/>
</dbReference>
<protein>
    <recommendedName>
        <fullName evidence="3">asparagine synthase (glutamine-hydrolyzing)</fullName>
        <ecNumber evidence="3">6.3.5.4</ecNumber>
    </recommendedName>
</protein>
<evidence type="ECO:0000256" key="1">
    <source>
        <dbReference type="ARBA" id="ARBA00005187"/>
    </source>
</evidence>
<feature type="binding site" evidence="10">
    <location>
        <position position="261"/>
    </location>
    <ligand>
        <name>ATP</name>
        <dbReference type="ChEBI" id="CHEBI:30616"/>
    </ligand>
</feature>
<dbReference type="Gene3D" id="3.60.20.10">
    <property type="entry name" value="Glutamine Phosphoribosylpyrophosphate, subunit 1, domain 1"/>
    <property type="match status" value="1"/>
</dbReference>
<dbReference type="GO" id="GO:0005524">
    <property type="term" value="F:ATP binding"/>
    <property type="evidence" value="ECO:0007669"/>
    <property type="project" value="UniProtKB-KW"/>
</dbReference>
<keyword evidence="13" id="KW-0436">Ligase</keyword>
<evidence type="ECO:0000256" key="6">
    <source>
        <dbReference type="ARBA" id="ARBA00022888"/>
    </source>
</evidence>
<feature type="site" description="Important for beta-aspartyl-AMP intermediate formation" evidence="11">
    <location>
        <position position="379"/>
    </location>
</feature>
<keyword evidence="7 9" id="KW-0315">Glutamine amidotransferase</keyword>
<dbReference type="PIRSF" id="PIRSF001589">
    <property type="entry name" value="Asn_synthetase_glu-h"/>
    <property type="match status" value="1"/>
</dbReference>
<accession>A0A345HMN2</accession>
<dbReference type="Pfam" id="PF13537">
    <property type="entry name" value="GATase_7"/>
    <property type="match status" value="1"/>
</dbReference>
<dbReference type="EC" id="6.3.5.4" evidence="3"/>
<dbReference type="InterPro" id="IPR014729">
    <property type="entry name" value="Rossmann-like_a/b/a_fold"/>
</dbReference>
<comment type="similarity">
    <text evidence="2">Belongs to the asparagine synthetase family.</text>
</comment>
<evidence type="ECO:0000256" key="4">
    <source>
        <dbReference type="ARBA" id="ARBA00022741"/>
    </source>
</evidence>
<keyword evidence="9" id="KW-0028">Amino-acid biosynthesis</keyword>
<dbReference type="GO" id="GO:0006529">
    <property type="term" value="P:asparagine biosynthetic process"/>
    <property type="evidence" value="ECO:0007669"/>
    <property type="project" value="UniProtKB-KW"/>
</dbReference>
<dbReference type="SUPFAM" id="SSF52402">
    <property type="entry name" value="Adenine nucleotide alpha hydrolases-like"/>
    <property type="match status" value="1"/>
</dbReference>
<dbReference type="KEGG" id="spad:DVK44_09840"/>
<dbReference type="InterPro" id="IPR033738">
    <property type="entry name" value="AsnB_N"/>
</dbReference>
<feature type="binding site" evidence="10">
    <location>
        <begin position="377"/>
        <end position="378"/>
    </location>
    <ligand>
        <name>ATP</name>
        <dbReference type="ChEBI" id="CHEBI:30616"/>
    </ligand>
</feature>
<dbReference type="Proteomes" id="UP000253868">
    <property type="component" value="Chromosome"/>
</dbReference>
<dbReference type="PANTHER" id="PTHR43284:SF1">
    <property type="entry name" value="ASPARAGINE SYNTHETASE"/>
    <property type="match status" value="1"/>
</dbReference>
<dbReference type="PANTHER" id="PTHR43284">
    <property type="entry name" value="ASPARAGINE SYNTHETASE (GLUTAMINE-HYDROLYZING)"/>
    <property type="match status" value="1"/>
</dbReference>
<evidence type="ECO:0000256" key="3">
    <source>
        <dbReference type="ARBA" id="ARBA00012737"/>
    </source>
</evidence>
<organism evidence="13 14">
    <name type="scientific">Streptomyces paludis</name>
    <dbReference type="NCBI Taxonomy" id="2282738"/>
    <lineage>
        <taxon>Bacteria</taxon>
        <taxon>Bacillati</taxon>
        <taxon>Actinomycetota</taxon>
        <taxon>Actinomycetes</taxon>
        <taxon>Kitasatosporales</taxon>
        <taxon>Streptomycetaceae</taxon>
        <taxon>Streptomyces</taxon>
    </lineage>
</organism>
<evidence type="ECO:0000256" key="9">
    <source>
        <dbReference type="PIRSR" id="PIRSR001589-1"/>
    </source>
</evidence>
<keyword evidence="5 10" id="KW-0067">ATP-binding</keyword>
<dbReference type="OrthoDB" id="9763290at2"/>
<evidence type="ECO:0000313" key="14">
    <source>
        <dbReference type="Proteomes" id="UP000253868"/>
    </source>
</evidence>
<evidence type="ECO:0000313" key="13">
    <source>
        <dbReference type="EMBL" id="AXG77956.1"/>
    </source>
</evidence>
<gene>
    <name evidence="13" type="primary">asnB</name>
    <name evidence="13" type="ORF">DVK44_09840</name>
</gene>
<dbReference type="Pfam" id="PF00733">
    <property type="entry name" value="Asn_synthase"/>
    <property type="match status" value="1"/>
</dbReference>
<dbReference type="InterPro" id="IPR006426">
    <property type="entry name" value="Asn_synth_AEB"/>
</dbReference>
<dbReference type="InterPro" id="IPR051786">
    <property type="entry name" value="ASN_synthetase/amidase"/>
</dbReference>
<dbReference type="Gene3D" id="3.40.50.620">
    <property type="entry name" value="HUPs"/>
    <property type="match status" value="1"/>
</dbReference>
<dbReference type="EMBL" id="CP031194">
    <property type="protein sequence ID" value="AXG77956.1"/>
    <property type="molecule type" value="Genomic_DNA"/>
</dbReference>
<dbReference type="InterPro" id="IPR029055">
    <property type="entry name" value="Ntn_hydrolases_N"/>
</dbReference>